<feature type="region of interest" description="Disordered" evidence="1">
    <location>
        <begin position="80"/>
        <end position="113"/>
    </location>
</feature>
<gene>
    <name evidence="2" type="ORF">VCS650_LOCUS12869</name>
</gene>
<dbReference type="OrthoDB" id="10013955at2759"/>
<evidence type="ECO:0000313" key="3">
    <source>
        <dbReference type="Proteomes" id="UP000663891"/>
    </source>
</evidence>
<evidence type="ECO:0000256" key="1">
    <source>
        <dbReference type="SAM" id="MobiDB-lite"/>
    </source>
</evidence>
<sequence>MSTTASRYADYGSACPRCQQIINTIDITFQQGIFIYDLTFIQQELESVLVAALQREHELLQEDVDILKLPSSSMIRLANGKKPRDFKAERERRRKALGGQTSRKRRIKKNSTKHFLTTIKRERNHNGSILSKKDSWNSKIRSDMNGNSSRPIRSYRPISFTFPYYYETNYRNGNNPNLSTNKLQLNNIPYPDQFWTKILTNQYEFIKDDKCNFIDKLIHIDQSLLNNFDYEKEYNQYKDIINSNEYIFSHDKYIHPELEYSVVIKQNSHLYSLVENMLNNNQHKNGSTTTNNHRLKRKHSAISNNNHNSLQIDESILNLFRREENLVENMLNNNQHKNGSTTTNNHRLKRKHSAISNNNHNSLQIDESILNLFRREENTFTSKYAELQHRLAESLSLERLALDRARKQCKLDTIQIEINEIDDKILEITNSIRQRKRPSENAVSLCKPASPIDNNCTNHHQNEINESEAWRKGRRQSTLRVYDELARLVDERIDFEKQIIEINPSIQL</sequence>
<dbReference type="EMBL" id="CAJNON010000101">
    <property type="protein sequence ID" value="CAF0966004.1"/>
    <property type="molecule type" value="Genomic_DNA"/>
</dbReference>
<proteinExistence type="predicted"/>
<dbReference type="Proteomes" id="UP000663891">
    <property type="component" value="Unassembled WGS sequence"/>
</dbReference>
<dbReference type="AlphaFoldDB" id="A0A814E887"/>
<organism evidence="2 3">
    <name type="scientific">Adineta steineri</name>
    <dbReference type="NCBI Taxonomy" id="433720"/>
    <lineage>
        <taxon>Eukaryota</taxon>
        <taxon>Metazoa</taxon>
        <taxon>Spiralia</taxon>
        <taxon>Gnathifera</taxon>
        <taxon>Rotifera</taxon>
        <taxon>Eurotatoria</taxon>
        <taxon>Bdelloidea</taxon>
        <taxon>Adinetida</taxon>
        <taxon>Adinetidae</taxon>
        <taxon>Adineta</taxon>
    </lineage>
</organism>
<evidence type="ECO:0000313" key="2">
    <source>
        <dbReference type="EMBL" id="CAF0966004.1"/>
    </source>
</evidence>
<protein>
    <submittedName>
        <fullName evidence="2">Uncharacterized protein</fullName>
    </submittedName>
</protein>
<reference evidence="2" key="1">
    <citation type="submission" date="2021-02" db="EMBL/GenBank/DDBJ databases">
        <authorList>
            <person name="Nowell W R."/>
        </authorList>
    </citation>
    <scope>NUCLEOTIDE SEQUENCE</scope>
</reference>
<comment type="caution">
    <text evidence="2">The sequence shown here is derived from an EMBL/GenBank/DDBJ whole genome shotgun (WGS) entry which is preliminary data.</text>
</comment>
<feature type="compositionally biased region" description="Basic and acidic residues" evidence="1">
    <location>
        <begin position="82"/>
        <end position="91"/>
    </location>
</feature>
<name>A0A814E887_9BILA</name>
<feature type="compositionally biased region" description="Basic residues" evidence="1">
    <location>
        <begin position="92"/>
        <end position="112"/>
    </location>
</feature>
<accession>A0A814E887</accession>